<evidence type="ECO:0000256" key="8">
    <source>
        <dbReference type="PROSITE-ProRule" id="PRU00282"/>
    </source>
</evidence>
<proteinExistence type="inferred from homology"/>
<evidence type="ECO:0000256" key="10">
    <source>
        <dbReference type="SAM" id="MobiDB-lite"/>
    </source>
</evidence>
<reference evidence="12" key="2">
    <citation type="submission" date="2019-07" db="EMBL/GenBank/DDBJ databases">
        <authorList>
            <person name="Seetharam A."/>
            <person name="Woodhouse M."/>
            <person name="Cannon E."/>
        </authorList>
    </citation>
    <scope>NUCLEOTIDE SEQUENCE [LARGE SCALE GENOMIC DNA]</scope>
    <source>
        <strain evidence="12">cv. B73</strain>
    </source>
</reference>
<keyword evidence="6" id="KW-1133">Transmembrane helix</keyword>
<dbReference type="AlphaFoldDB" id="A0A804QV34"/>
<keyword evidence="11" id="KW-0732">Signal</keyword>
<dbReference type="EnsemblPlants" id="Zm00001eb369920_T001">
    <property type="protein sequence ID" value="Zm00001eb369920_P001"/>
    <property type="gene ID" value="Zm00001eb369920"/>
</dbReference>
<feature type="repeat" description="Solcar" evidence="8">
    <location>
        <begin position="62"/>
        <end position="152"/>
    </location>
</feature>
<evidence type="ECO:0000256" key="2">
    <source>
        <dbReference type="ARBA" id="ARBA00006375"/>
    </source>
</evidence>
<feature type="compositionally biased region" description="Low complexity" evidence="10">
    <location>
        <begin position="227"/>
        <end position="236"/>
    </location>
</feature>
<feature type="chain" id="PRO_5032369477" description="Mitochondrial uncoupling protein 1" evidence="11">
    <location>
        <begin position="22"/>
        <end position="251"/>
    </location>
</feature>
<dbReference type="SUPFAM" id="SSF103506">
    <property type="entry name" value="Mitochondrial carrier"/>
    <property type="match status" value="1"/>
</dbReference>
<dbReference type="InParanoid" id="A0A804QV34"/>
<keyword evidence="4 8" id="KW-0812">Transmembrane</keyword>
<dbReference type="PANTHER" id="PTHR45618">
    <property type="entry name" value="MITOCHONDRIAL DICARBOXYLATE CARRIER-RELATED"/>
    <property type="match status" value="1"/>
</dbReference>
<keyword evidence="13" id="KW-1185">Reference proteome</keyword>
<comment type="similarity">
    <text evidence="2 9">Belongs to the mitochondrial carrier (TC 2.A.29) family.</text>
</comment>
<sequence length="251" mass="27902">MATASSFTAIFFSSAFVACFAEPKCRSSCKGRHHYHHHLWLQQPQLLLVKAFFVRCAVVGDVSLLSKILAALATGVIAIVVANPTDLVKVRLQADGKANTVKRSYSGALNVYATIIRHVTLTIMGKDGILAIVKQDERPLELLAKEYAINSFDIDPQNPSDVVFTLEWESIVVPLQRTVVEDSIIRRQQRGQFWSLRRQRGTSFGDRGKAFCHEPMTRIRSRRKRTAGAATRTAGPDGRHLLPARGRLAPI</sequence>
<organism evidence="12 13">
    <name type="scientific">Zea mays</name>
    <name type="common">Maize</name>
    <dbReference type="NCBI Taxonomy" id="4577"/>
    <lineage>
        <taxon>Eukaryota</taxon>
        <taxon>Viridiplantae</taxon>
        <taxon>Streptophyta</taxon>
        <taxon>Embryophyta</taxon>
        <taxon>Tracheophyta</taxon>
        <taxon>Spermatophyta</taxon>
        <taxon>Magnoliopsida</taxon>
        <taxon>Liliopsida</taxon>
        <taxon>Poales</taxon>
        <taxon>Poaceae</taxon>
        <taxon>PACMAD clade</taxon>
        <taxon>Panicoideae</taxon>
        <taxon>Andropogonodae</taxon>
        <taxon>Andropogoneae</taxon>
        <taxon>Tripsacinae</taxon>
        <taxon>Zea</taxon>
    </lineage>
</organism>
<evidence type="ECO:0000256" key="11">
    <source>
        <dbReference type="SAM" id="SignalP"/>
    </source>
</evidence>
<evidence type="ECO:0000256" key="7">
    <source>
        <dbReference type="ARBA" id="ARBA00023136"/>
    </source>
</evidence>
<dbReference type="Gramene" id="Zm00001eb369920_T001">
    <property type="protein sequence ID" value="Zm00001eb369920_P001"/>
    <property type="gene ID" value="Zm00001eb369920"/>
</dbReference>
<comment type="subcellular location">
    <subcellularLocation>
        <location evidence="1">Membrane</location>
        <topology evidence="1">Multi-pass membrane protein</topology>
    </subcellularLocation>
</comment>
<evidence type="ECO:0000256" key="9">
    <source>
        <dbReference type="RuleBase" id="RU000488"/>
    </source>
</evidence>
<keyword evidence="7 8" id="KW-0472">Membrane</keyword>
<evidence type="ECO:0000256" key="1">
    <source>
        <dbReference type="ARBA" id="ARBA00004141"/>
    </source>
</evidence>
<dbReference type="Pfam" id="PF00153">
    <property type="entry name" value="Mito_carr"/>
    <property type="match status" value="1"/>
</dbReference>
<evidence type="ECO:0000256" key="3">
    <source>
        <dbReference type="ARBA" id="ARBA00022448"/>
    </source>
</evidence>
<reference evidence="12" key="3">
    <citation type="submission" date="2021-05" db="UniProtKB">
        <authorList>
            <consortium name="EnsemblPlants"/>
        </authorList>
    </citation>
    <scope>IDENTIFICATION</scope>
    <source>
        <strain evidence="12">cv. B73</strain>
    </source>
</reference>
<accession>A0A804QV34</accession>
<protein>
    <recommendedName>
        <fullName evidence="14">Mitochondrial uncoupling protein 1</fullName>
    </recommendedName>
</protein>
<dbReference type="InterPro" id="IPR018108">
    <property type="entry name" value="MCP_transmembrane"/>
</dbReference>
<dbReference type="Gene3D" id="1.50.40.10">
    <property type="entry name" value="Mitochondrial carrier domain"/>
    <property type="match status" value="1"/>
</dbReference>
<name>A0A804QV34_MAIZE</name>
<evidence type="ECO:0000256" key="6">
    <source>
        <dbReference type="ARBA" id="ARBA00022989"/>
    </source>
</evidence>
<dbReference type="InterPro" id="IPR023395">
    <property type="entry name" value="MCP_dom_sf"/>
</dbReference>
<dbReference type="PROSITE" id="PS50920">
    <property type="entry name" value="SOLCAR"/>
    <property type="match status" value="1"/>
</dbReference>
<dbReference type="Proteomes" id="UP000007305">
    <property type="component" value="Chromosome 8"/>
</dbReference>
<reference evidence="13" key="1">
    <citation type="journal article" date="2009" name="Science">
        <title>The B73 maize genome: complexity, diversity, and dynamics.</title>
        <authorList>
            <person name="Schnable P.S."/>
            <person name="Ware D."/>
            <person name="Fulton R.S."/>
            <person name="Stein J.C."/>
            <person name="Wei F."/>
            <person name="Pasternak S."/>
            <person name="Liang C."/>
            <person name="Zhang J."/>
            <person name="Fulton L."/>
            <person name="Graves T.A."/>
            <person name="Minx P."/>
            <person name="Reily A.D."/>
            <person name="Courtney L."/>
            <person name="Kruchowski S.S."/>
            <person name="Tomlinson C."/>
            <person name="Strong C."/>
            <person name="Delehaunty K."/>
            <person name="Fronick C."/>
            <person name="Courtney B."/>
            <person name="Rock S.M."/>
            <person name="Belter E."/>
            <person name="Du F."/>
            <person name="Kim K."/>
            <person name="Abbott R.M."/>
            <person name="Cotton M."/>
            <person name="Levy A."/>
            <person name="Marchetto P."/>
            <person name="Ochoa K."/>
            <person name="Jackson S.M."/>
            <person name="Gillam B."/>
            <person name="Chen W."/>
            <person name="Yan L."/>
            <person name="Higginbotham J."/>
            <person name="Cardenas M."/>
            <person name="Waligorski J."/>
            <person name="Applebaum E."/>
            <person name="Phelps L."/>
            <person name="Falcone J."/>
            <person name="Kanchi K."/>
            <person name="Thane T."/>
            <person name="Scimone A."/>
            <person name="Thane N."/>
            <person name="Henke J."/>
            <person name="Wang T."/>
            <person name="Ruppert J."/>
            <person name="Shah N."/>
            <person name="Rotter K."/>
            <person name="Hodges J."/>
            <person name="Ingenthron E."/>
            <person name="Cordes M."/>
            <person name="Kohlberg S."/>
            <person name="Sgro J."/>
            <person name="Delgado B."/>
            <person name="Mead K."/>
            <person name="Chinwalla A."/>
            <person name="Leonard S."/>
            <person name="Crouse K."/>
            <person name="Collura K."/>
            <person name="Kudrna D."/>
            <person name="Currie J."/>
            <person name="He R."/>
            <person name="Angelova A."/>
            <person name="Rajasekar S."/>
            <person name="Mueller T."/>
            <person name="Lomeli R."/>
            <person name="Scara G."/>
            <person name="Ko A."/>
            <person name="Delaney K."/>
            <person name="Wissotski M."/>
            <person name="Lopez G."/>
            <person name="Campos D."/>
            <person name="Braidotti M."/>
            <person name="Ashley E."/>
            <person name="Golser W."/>
            <person name="Kim H."/>
            <person name="Lee S."/>
            <person name="Lin J."/>
            <person name="Dujmic Z."/>
            <person name="Kim W."/>
            <person name="Talag J."/>
            <person name="Zuccolo A."/>
            <person name="Fan C."/>
            <person name="Sebastian A."/>
            <person name="Kramer M."/>
            <person name="Spiegel L."/>
            <person name="Nascimento L."/>
            <person name="Zutavern T."/>
            <person name="Miller B."/>
            <person name="Ambroise C."/>
            <person name="Muller S."/>
            <person name="Spooner W."/>
            <person name="Narechania A."/>
            <person name="Ren L."/>
            <person name="Wei S."/>
            <person name="Kumari S."/>
            <person name="Faga B."/>
            <person name="Levy M.J."/>
            <person name="McMahan L."/>
            <person name="Van Buren P."/>
            <person name="Vaughn M.W."/>
            <person name="Ying K."/>
            <person name="Yeh C.-T."/>
            <person name="Emrich S.J."/>
            <person name="Jia Y."/>
            <person name="Kalyanaraman A."/>
            <person name="Hsia A.-P."/>
            <person name="Barbazuk W.B."/>
            <person name="Baucom R.S."/>
            <person name="Brutnell T.P."/>
            <person name="Carpita N.C."/>
            <person name="Chaparro C."/>
            <person name="Chia J.-M."/>
            <person name="Deragon J.-M."/>
            <person name="Estill J.C."/>
            <person name="Fu Y."/>
            <person name="Jeddeloh J.A."/>
            <person name="Han Y."/>
            <person name="Lee H."/>
            <person name="Li P."/>
            <person name="Lisch D.R."/>
            <person name="Liu S."/>
            <person name="Liu Z."/>
            <person name="Nagel D.H."/>
            <person name="McCann M.C."/>
            <person name="SanMiguel P."/>
            <person name="Myers A.M."/>
            <person name="Nettleton D."/>
            <person name="Nguyen J."/>
            <person name="Penning B.W."/>
            <person name="Ponnala L."/>
            <person name="Schneider K.L."/>
            <person name="Schwartz D.C."/>
            <person name="Sharma A."/>
            <person name="Soderlund C."/>
            <person name="Springer N.M."/>
            <person name="Sun Q."/>
            <person name="Wang H."/>
            <person name="Waterman M."/>
            <person name="Westerman R."/>
            <person name="Wolfgruber T.K."/>
            <person name="Yang L."/>
            <person name="Yu Y."/>
            <person name="Zhang L."/>
            <person name="Zhou S."/>
            <person name="Zhu Q."/>
            <person name="Bennetzen J.L."/>
            <person name="Dawe R.K."/>
            <person name="Jiang J."/>
            <person name="Jiang N."/>
            <person name="Presting G.G."/>
            <person name="Wessler S.R."/>
            <person name="Aluru S."/>
            <person name="Martienssen R.A."/>
            <person name="Clifton S.W."/>
            <person name="McCombie W.R."/>
            <person name="Wing R.A."/>
            <person name="Wilson R.K."/>
        </authorList>
    </citation>
    <scope>NUCLEOTIDE SEQUENCE [LARGE SCALE GENOMIC DNA]</scope>
    <source>
        <strain evidence="13">cv. B73</strain>
    </source>
</reference>
<keyword evidence="3 9" id="KW-0813">Transport</keyword>
<dbReference type="InterPro" id="IPR050391">
    <property type="entry name" value="Mito_Metabolite_Transporter"/>
</dbReference>
<dbReference type="GO" id="GO:0016020">
    <property type="term" value="C:membrane"/>
    <property type="evidence" value="ECO:0007669"/>
    <property type="project" value="UniProtKB-SubCell"/>
</dbReference>
<feature type="region of interest" description="Disordered" evidence="10">
    <location>
        <begin position="221"/>
        <end position="251"/>
    </location>
</feature>
<evidence type="ECO:0000313" key="13">
    <source>
        <dbReference type="Proteomes" id="UP000007305"/>
    </source>
</evidence>
<feature type="signal peptide" evidence="11">
    <location>
        <begin position="1"/>
        <end position="21"/>
    </location>
</feature>
<evidence type="ECO:0008006" key="14">
    <source>
        <dbReference type="Google" id="ProtNLM"/>
    </source>
</evidence>
<evidence type="ECO:0000313" key="12">
    <source>
        <dbReference type="EnsemblPlants" id="Zm00001eb369920_P001"/>
    </source>
</evidence>
<evidence type="ECO:0000256" key="5">
    <source>
        <dbReference type="ARBA" id="ARBA00022737"/>
    </source>
</evidence>
<keyword evidence="5" id="KW-0677">Repeat</keyword>
<evidence type="ECO:0000256" key="4">
    <source>
        <dbReference type="ARBA" id="ARBA00022692"/>
    </source>
</evidence>